<dbReference type="InterPro" id="IPR001173">
    <property type="entry name" value="Glyco_trans_2-like"/>
</dbReference>
<feature type="domain" description="Glycosyltransferase 2-like" evidence="8">
    <location>
        <begin position="14"/>
        <end position="181"/>
    </location>
</feature>
<evidence type="ECO:0000256" key="2">
    <source>
        <dbReference type="ARBA" id="ARBA00022676"/>
    </source>
</evidence>
<accession>A0A645BLI9</accession>
<keyword evidence="4 7" id="KW-0812">Transmembrane</keyword>
<comment type="subcellular location">
    <subcellularLocation>
        <location evidence="1">Membrane</location>
        <topology evidence="1">Multi-pass membrane protein</topology>
    </subcellularLocation>
</comment>
<keyword evidence="6 7" id="KW-0472">Membrane</keyword>
<evidence type="ECO:0000259" key="8">
    <source>
        <dbReference type="Pfam" id="PF00535"/>
    </source>
</evidence>
<dbReference type="SUPFAM" id="SSF53448">
    <property type="entry name" value="Nucleotide-diphospho-sugar transferases"/>
    <property type="match status" value="1"/>
</dbReference>
<dbReference type="InterPro" id="IPR050256">
    <property type="entry name" value="Glycosyltransferase_2"/>
</dbReference>
<evidence type="ECO:0000256" key="1">
    <source>
        <dbReference type="ARBA" id="ARBA00004141"/>
    </source>
</evidence>
<keyword evidence="3 9" id="KW-0808">Transferase</keyword>
<keyword evidence="5 7" id="KW-1133">Transmembrane helix</keyword>
<organism evidence="9">
    <name type="scientific">bioreactor metagenome</name>
    <dbReference type="NCBI Taxonomy" id="1076179"/>
    <lineage>
        <taxon>unclassified sequences</taxon>
        <taxon>metagenomes</taxon>
        <taxon>ecological metagenomes</taxon>
    </lineage>
</organism>
<name>A0A645BLI9_9ZZZZ</name>
<dbReference type="Pfam" id="PF00535">
    <property type="entry name" value="Glycos_transf_2"/>
    <property type="match status" value="1"/>
</dbReference>
<protein>
    <submittedName>
        <fullName evidence="9">Putative glycosyltransferase YkoT</fullName>
        <ecNumber evidence="9">2.4.-.-</ecNumber>
    </submittedName>
</protein>
<evidence type="ECO:0000313" key="9">
    <source>
        <dbReference type="EMBL" id="MPM62684.1"/>
    </source>
</evidence>
<dbReference type="InterPro" id="IPR029044">
    <property type="entry name" value="Nucleotide-diphossugar_trans"/>
</dbReference>
<dbReference type="GO" id="GO:0005886">
    <property type="term" value="C:plasma membrane"/>
    <property type="evidence" value="ECO:0007669"/>
    <property type="project" value="TreeGrafter"/>
</dbReference>
<feature type="transmembrane region" description="Helical" evidence="7">
    <location>
        <begin position="244"/>
        <end position="265"/>
    </location>
</feature>
<evidence type="ECO:0000256" key="5">
    <source>
        <dbReference type="ARBA" id="ARBA00022989"/>
    </source>
</evidence>
<dbReference type="EC" id="2.4.-.-" evidence="9"/>
<evidence type="ECO:0000256" key="7">
    <source>
        <dbReference type="SAM" id="Phobius"/>
    </source>
</evidence>
<dbReference type="PANTHER" id="PTHR48090">
    <property type="entry name" value="UNDECAPRENYL-PHOSPHATE 4-DEOXY-4-FORMAMIDO-L-ARABINOSE TRANSFERASE-RELATED"/>
    <property type="match status" value="1"/>
</dbReference>
<dbReference type="EMBL" id="VSSQ01018994">
    <property type="protein sequence ID" value="MPM62684.1"/>
    <property type="molecule type" value="Genomic_DNA"/>
</dbReference>
<dbReference type="CDD" id="cd04187">
    <property type="entry name" value="DPM1_like_bac"/>
    <property type="match status" value="1"/>
</dbReference>
<proteinExistence type="predicted"/>
<comment type="caution">
    <text evidence="9">The sequence shown here is derived from an EMBL/GenBank/DDBJ whole genome shotgun (WGS) entry which is preliminary data.</text>
</comment>
<feature type="transmembrane region" description="Helical" evidence="7">
    <location>
        <begin position="277"/>
        <end position="301"/>
    </location>
</feature>
<dbReference type="PANTHER" id="PTHR48090:SF1">
    <property type="entry name" value="PROPHAGE BACTOPRENOL GLUCOSYL TRANSFERASE HOMOLOG"/>
    <property type="match status" value="1"/>
</dbReference>
<keyword evidence="2 9" id="KW-0328">Glycosyltransferase</keyword>
<evidence type="ECO:0000256" key="3">
    <source>
        <dbReference type="ARBA" id="ARBA00022679"/>
    </source>
</evidence>
<gene>
    <name evidence="9" type="primary">ykoT_5</name>
    <name evidence="9" type="ORF">SDC9_109561</name>
</gene>
<dbReference type="GO" id="GO:0016757">
    <property type="term" value="F:glycosyltransferase activity"/>
    <property type="evidence" value="ECO:0007669"/>
    <property type="project" value="UniProtKB-KW"/>
</dbReference>
<sequence>MEQIGGRTAPVLYIVVPCYNEEQVLPETARRLRDKLETLQAAGRAAAASRILFVNDGSRDTTWSVIQGLHRACPLFSGVDLTRNRGHQNALLAGLMTARERSDVTISMDADLQDDIDAVDAMLEKYRQGCDIVYGVRSSRQTDSFFKRTSAEGFYRVMSLLGANVVFNHADYRLMSRRALDGLAEFREANLFLRGIVPMIGYRTDTVEYERGERFAGESKYPLGKMLAFALEGITSLSTQPIRYITGLGILIFLVSIAMLVYILVRHFTGHTITGWASVACSVWAIGGLILLSLGVIGEYIGKIYLETKGRPRFLIRRVLEGEDGQAD</sequence>
<dbReference type="AlphaFoldDB" id="A0A645BLI9"/>
<reference evidence="9" key="1">
    <citation type="submission" date="2019-08" db="EMBL/GenBank/DDBJ databases">
        <authorList>
            <person name="Kucharzyk K."/>
            <person name="Murdoch R.W."/>
            <person name="Higgins S."/>
            <person name="Loffler F."/>
        </authorList>
    </citation>
    <scope>NUCLEOTIDE SEQUENCE</scope>
</reference>
<evidence type="ECO:0000256" key="6">
    <source>
        <dbReference type="ARBA" id="ARBA00023136"/>
    </source>
</evidence>
<dbReference type="Gene3D" id="3.90.550.10">
    <property type="entry name" value="Spore Coat Polysaccharide Biosynthesis Protein SpsA, Chain A"/>
    <property type="match status" value="1"/>
</dbReference>
<evidence type="ECO:0000256" key="4">
    <source>
        <dbReference type="ARBA" id="ARBA00022692"/>
    </source>
</evidence>